<name>A0AA40A9W2_9PEZI</name>
<feature type="domain" description="Heterokaryon incompatibility" evidence="1">
    <location>
        <begin position="117"/>
        <end position="258"/>
    </location>
</feature>
<gene>
    <name evidence="2" type="ORF">B0H67DRAFT_586320</name>
</gene>
<dbReference type="Pfam" id="PF06985">
    <property type="entry name" value="HET"/>
    <property type="match status" value="1"/>
</dbReference>
<keyword evidence="3" id="KW-1185">Reference proteome</keyword>
<evidence type="ECO:0000313" key="2">
    <source>
        <dbReference type="EMBL" id="KAK0711793.1"/>
    </source>
</evidence>
<protein>
    <submittedName>
        <fullName evidence="2">Heterokaryon incompatibility protein-domain-containing protein</fullName>
    </submittedName>
</protein>
<evidence type="ECO:0000313" key="3">
    <source>
        <dbReference type="Proteomes" id="UP001172102"/>
    </source>
</evidence>
<dbReference type="PANTHER" id="PTHR24148:SF82">
    <property type="entry name" value="HETEROKARYON INCOMPATIBILITY DOMAIN-CONTAINING PROTEIN"/>
    <property type="match status" value="1"/>
</dbReference>
<dbReference type="InterPro" id="IPR052895">
    <property type="entry name" value="HetReg/Transcr_Mod"/>
</dbReference>
<accession>A0AA40A9W2</accession>
<dbReference type="PANTHER" id="PTHR24148">
    <property type="entry name" value="ANKYRIN REPEAT DOMAIN-CONTAINING PROTEIN 39 HOMOLOG-RELATED"/>
    <property type="match status" value="1"/>
</dbReference>
<dbReference type="AlphaFoldDB" id="A0AA40A9W2"/>
<comment type="caution">
    <text evidence="2">The sequence shown here is derived from an EMBL/GenBank/DDBJ whole genome shotgun (WGS) entry which is preliminary data.</text>
</comment>
<dbReference type="EMBL" id="JAUKUA010000005">
    <property type="protein sequence ID" value="KAK0711793.1"/>
    <property type="molecule type" value="Genomic_DNA"/>
</dbReference>
<sequence length="688" mass="77800">MDTSAYPYQSLDLPIETRILTVSPGDFNDELICSLSHMPISSQGDHEPYDALSYCWSGSVVTEMPADPNQIVKGAVYGKENGRTISLTYEMPLGDMLDHDYWASTYIRQGLPLPPGPIIIDGVQVTISGELRRALQRLRGEDFPLRIWVDALCINQLDFAERNEHVRMMGVVYENAARVRVWLGEEIGIEVELMRTFDIINQLFDELFVERRLLERGASAIEIQSHWAREELSRQIEWPKLAELVDRAWFHRTWIIQEIVNAREITVHIGQFKLPWENMVVPLTGLRQFRLDGHISDYKGAKAIAVMDMLRRERVGDGLECSSLPLLTLLEEVRDFRSTIASDKIYGVVGMTKHKMAVDYTKTSEQVFIELAAQYLHSGSLDILCHCVDVPGKPPTALELPSWVPDWTTSGWVEPLYIRGLRANACGTTTASLTTDLPTGTLRIRGRLLDTLEVVGVKKQIPKTRFEYSRRIPEQGPMPEFDPDPAHHNMVYDEALVLNDNETHRELLQIALPHMHHAGCCCSELGALSHTMMCGRTRDNEVPEAGAVLAGFETFMASHIHGESAARVLQRKADQEAEERGLAEDEAADFYDRQKEAYEMVSGAYSKWCFARRFCKSEGGRYGWVVDGTRPGDVVAVFYGAKFPLVLREDEELKGSYRIIGDCYMHGLMDGEAVAEEHVGREMEFCVI</sequence>
<proteinExistence type="predicted"/>
<evidence type="ECO:0000259" key="1">
    <source>
        <dbReference type="Pfam" id="PF06985"/>
    </source>
</evidence>
<dbReference type="Pfam" id="PF26639">
    <property type="entry name" value="Het-6_barrel"/>
    <property type="match status" value="1"/>
</dbReference>
<reference evidence="2" key="1">
    <citation type="submission" date="2023-06" db="EMBL/GenBank/DDBJ databases">
        <title>Genome-scale phylogeny and comparative genomics of the fungal order Sordariales.</title>
        <authorList>
            <consortium name="Lawrence Berkeley National Laboratory"/>
            <person name="Hensen N."/>
            <person name="Bonometti L."/>
            <person name="Westerberg I."/>
            <person name="Brannstrom I.O."/>
            <person name="Guillou S."/>
            <person name="Cros-Aarteil S."/>
            <person name="Calhoun S."/>
            <person name="Haridas S."/>
            <person name="Kuo A."/>
            <person name="Mondo S."/>
            <person name="Pangilinan J."/>
            <person name="Riley R."/>
            <person name="Labutti K."/>
            <person name="Andreopoulos B."/>
            <person name="Lipzen A."/>
            <person name="Chen C."/>
            <person name="Yanf M."/>
            <person name="Daum C."/>
            <person name="Ng V."/>
            <person name="Clum A."/>
            <person name="Steindorff A."/>
            <person name="Ohm R."/>
            <person name="Martin F."/>
            <person name="Silar P."/>
            <person name="Natvig D."/>
            <person name="Lalanne C."/>
            <person name="Gautier V."/>
            <person name="Ament-Velasquez S.L."/>
            <person name="Kruys A."/>
            <person name="Hutchinson M.I."/>
            <person name="Powell A.J."/>
            <person name="Barry K."/>
            <person name="Miller A.N."/>
            <person name="Grigoriev I.V."/>
            <person name="Debuchy R."/>
            <person name="Gladieux P."/>
            <person name="Thoren M.H."/>
            <person name="Johannesson H."/>
        </authorList>
    </citation>
    <scope>NUCLEOTIDE SEQUENCE</scope>
    <source>
        <strain evidence="2">SMH4607-1</strain>
    </source>
</reference>
<dbReference type="InterPro" id="IPR010730">
    <property type="entry name" value="HET"/>
</dbReference>
<dbReference type="Proteomes" id="UP001172102">
    <property type="component" value="Unassembled WGS sequence"/>
</dbReference>
<organism evidence="2 3">
    <name type="scientific">Lasiosphaeris hirsuta</name>
    <dbReference type="NCBI Taxonomy" id="260670"/>
    <lineage>
        <taxon>Eukaryota</taxon>
        <taxon>Fungi</taxon>
        <taxon>Dikarya</taxon>
        <taxon>Ascomycota</taxon>
        <taxon>Pezizomycotina</taxon>
        <taxon>Sordariomycetes</taxon>
        <taxon>Sordariomycetidae</taxon>
        <taxon>Sordariales</taxon>
        <taxon>Lasiosphaeriaceae</taxon>
        <taxon>Lasiosphaeris</taxon>
    </lineage>
</organism>